<dbReference type="PANTHER" id="PTHR43599:SF3">
    <property type="entry name" value="SI:DKEY-6E2.2"/>
    <property type="match status" value="1"/>
</dbReference>
<dbReference type="PANTHER" id="PTHR43599">
    <property type="entry name" value="MULTIFUNCTIONAL PROTEIN ADE2"/>
    <property type="match status" value="1"/>
</dbReference>
<dbReference type="InterPro" id="IPR050089">
    <property type="entry name" value="SAICAR_synthetase"/>
</dbReference>
<accession>A0A931AU65</accession>
<reference evidence="14" key="1">
    <citation type="submission" date="2020-09" db="EMBL/GenBank/DDBJ databases">
        <title>Genomic insights into the novelty and pathogenicity of a unique biofilm-forming Enterococcus sp. bacteria (Enterococcus lacertideformus) identified in reptiles.</title>
        <authorList>
            <person name="Agius J.E."/>
            <person name="Phalen D.N."/>
            <person name="Rose K."/>
            <person name="Eden J.-S."/>
        </authorList>
    </citation>
    <scope>NUCLEOTIDE SEQUENCE</scope>
    <source>
        <strain evidence="14">PHRS 0518</strain>
    </source>
</reference>
<dbReference type="GO" id="GO:0005524">
    <property type="term" value="F:ATP binding"/>
    <property type="evidence" value="ECO:0007669"/>
    <property type="project" value="UniProtKB-KW"/>
</dbReference>
<keyword evidence="15" id="KW-1185">Reference proteome</keyword>
<evidence type="ECO:0000256" key="2">
    <source>
        <dbReference type="ARBA" id="ARBA00010190"/>
    </source>
</evidence>
<dbReference type="GO" id="GO:0009236">
    <property type="term" value="P:cobalamin biosynthetic process"/>
    <property type="evidence" value="ECO:0007669"/>
    <property type="project" value="InterPro"/>
</dbReference>
<evidence type="ECO:0000256" key="3">
    <source>
        <dbReference type="ARBA" id="ARBA00012217"/>
    </source>
</evidence>
<evidence type="ECO:0000256" key="1">
    <source>
        <dbReference type="ARBA" id="ARBA00004672"/>
    </source>
</evidence>
<keyword evidence="7 11" id="KW-0658">Purine biosynthesis</keyword>
<dbReference type="PROSITE" id="PS01057">
    <property type="entry name" value="SAICAR_SYNTHETASE_1"/>
    <property type="match status" value="1"/>
</dbReference>
<evidence type="ECO:0000256" key="4">
    <source>
        <dbReference type="ARBA" id="ARBA00016460"/>
    </source>
</evidence>
<evidence type="ECO:0000256" key="8">
    <source>
        <dbReference type="ARBA" id="ARBA00022840"/>
    </source>
</evidence>
<keyword evidence="8 11" id="KW-0067">ATP-binding</keyword>
<comment type="catalytic activity">
    <reaction evidence="10 11">
        <text>5-amino-1-(5-phospho-D-ribosyl)imidazole-4-carboxylate + L-aspartate + ATP = (2S)-2-[5-amino-1-(5-phospho-beta-D-ribosyl)imidazole-4-carboxamido]succinate + ADP + phosphate + 2 H(+)</text>
        <dbReference type="Rhea" id="RHEA:22628"/>
        <dbReference type="ChEBI" id="CHEBI:15378"/>
        <dbReference type="ChEBI" id="CHEBI:29991"/>
        <dbReference type="ChEBI" id="CHEBI:30616"/>
        <dbReference type="ChEBI" id="CHEBI:43474"/>
        <dbReference type="ChEBI" id="CHEBI:58443"/>
        <dbReference type="ChEBI" id="CHEBI:77657"/>
        <dbReference type="ChEBI" id="CHEBI:456216"/>
        <dbReference type="EC" id="6.3.2.6"/>
    </reaction>
</comment>
<keyword evidence="5 11" id="KW-0436">Ligase</keyword>
<sequence>MEKKDLLYEGKAKKVYRTSSEKIVWIEYLDHATALNGLMKDQISGKGELNNQITSKIFYYLSEQGITNHFIQQLGKNEQLVERLEIIPLEVVVRNVAAGSFSKRLAIHEGQKLPTPIVEFYYKEDKLDDPFINDEHVLFLNIADEEEIHELKEQARKINQALIDLFQKIDLQLIDFKLEFGKTEQGKIVLGDEISPDTCRLWDMKTNEHMDKDVYRKKIGKIVPVYQEVLTRLTQLGC</sequence>
<organism evidence="14 15">
    <name type="scientific">Enterococcus lacertideformus</name>
    <dbReference type="NCBI Taxonomy" id="2771493"/>
    <lineage>
        <taxon>Bacteria</taxon>
        <taxon>Bacillati</taxon>
        <taxon>Bacillota</taxon>
        <taxon>Bacilli</taxon>
        <taxon>Lactobacillales</taxon>
        <taxon>Enterococcaceae</taxon>
        <taxon>Enterococcus</taxon>
    </lineage>
</organism>
<dbReference type="NCBIfam" id="TIGR00081">
    <property type="entry name" value="purC"/>
    <property type="match status" value="1"/>
</dbReference>
<keyword evidence="6 11" id="KW-0547">Nucleotide-binding</keyword>
<gene>
    <name evidence="11" type="primary">purC</name>
    <name evidence="14" type="ORF">IC227_05515</name>
</gene>
<evidence type="ECO:0000256" key="7">
    <source>
        <dbReference type="ARBA" id="ARBA00022755"/>
    </source>
</evidence>
<evidence type="ECO:0000256" key="11">
    <source>
        <dbReference type="HAMAP-Rule" id="MF_00137"/>
    </source>
</evidence>
<dbReference type="InterPro" id="IPR001636">
    <property type="entry name" value="SAICAR_synth"/>
</dbReference>
<keyword evidence="12" id="KW-0175">Coiled coil</keyword>
<dbReference type="AlphaFoldDB" id="A0A931AU65"/>
<dbReference type="Pfam" id="PF01259">
    <property type="entry name" value="SAICAR_synt"/>
    <property type="match status" value="1"/>
</dbReference>
<dbReference type="CDD" id="cd01415">
    <property type="entry name" value="SAICAR_synt_PurC"/>
    <property type="match status" value="1"/>
</dbReference>
<dbReference type="InterPro" id="IPR028923">
    <property type="entry name" value="SAICAR_synt/ADE2_N"/>
</dbReference>
<proteinExistence type="inferred from homology"/>
<dbReference type="HAMAP" id="MF_00137">
    <property type="entry name" value="SAICAR_synth"/>
    <property type="match status" value="1"/>
</dbReference>
<evidence type="ECO:0000256" key="6">
    <source>
        <dbReference type="ARBA" id="ARBA00022741"/>
    </source>
</evidence>
<dbReference type="PROSITE" id="PS01058">
    <property type="entry name" value="SAICAR_SYNTHETASE_2"/>
    <property type="match status" value="1"/>
</dbReference>
<evidence type="ECO:0000256" key="5">
    <source>
        <dbReference type="ARBA" id="ARBA00022598"/>
    </source>
</evidence>
<evidence type="ECO:0000256" key="10">
    <source>
        <dbReference type="ARBA" id="ARBA00048475"/>
    </source>
</evidence>
<dbReference type="SUPFAM" id="SSF56104">
    <property type="entry name" value="SAICAR synthase-like"/>
    <property type="match status" value="1"/>
</dbReference>
<dbReference type="Gene3D" id="3.30.200.20">
    <property type="entry name" value="Phosphorylase Kinase, domain 1"/>
    <property type="match status" value="1"/>
</dbReference>
<dbReference type="InterPro" id="IPR033934">
    <property type="entry name" value="SAICAR_synt_PurC"/>
</dbReference>
<name>A0A931AU65_9ENTE</name>
<dbReference type="EMBL" id="JADAKE010000015">
    <property type="protein sequence ID" value="MBF8807896.1"/>
    <property type="molecule type" value="Genomic_DNA"/>
</dbReference>
<evidence type="ECO:0000313" key="15">
    <source>
        <dbReference type="Proteomes" id="UP000637757"/>
    </source>
</evidence>
<evidence type="ECO:0000256" key="9">
    <source>
        <dbReference type="ARBA" id="ARBA00030409"/>
    </source>
</evidence>
<evidence type="ECO:0000313" key="14">
    <source>
        <dbReference type="EMBL" id="MBF8807896.1"/>
    </source>
</evidence>
<feature type="domain" description="SAICAR synthetase/ADE2 N-terminal" evidence="13">
    <location>
        <begin position="6"/>
        <end position="232"/>
    </location>
</feature>
<dbReference type="GO" id="GO:0006189">
    <property type="term" value="P:'de novo' IMP biosynthetic process"/>
    <property type="evidence" value="ECO:0007669"/>
    <property type="project" value="UniProtKB-UniRule"/>
</dbReference>
<dbReference type="EC" id="6.3.2.6" evidence="3 11"/>
<dbReference type="Gene3D" id="3.30.470.20">
    <property type="entry name" value="ATP-grasp fold, B domain"/>
    <property type="match status" value="1"/>
</dbReference>
<dbReference type="Proteomes" id="UP000637757">
    <property type="component" value="Unassembled WGS sequence"/>
</dbReference>
<protein>
    <recommendedName>
        <fullName evidence="4 11">Phosphoribosylaminoimidazole-succinocarboxamide synthase</fullName>
        <ecNumber evidence="3 11">6.3.2.6</ecNumber>
    </recommendedName>
    <alternativeName>
        <fullName evidence="9 11">SAICAR synthetase</fullName>
    </alternativeName>
</protein>
<evidence type="ECO:0000259" key="13">
    <source>
        <dbReference type="Pfam" id="PF01259"/>
    </source>
</evidence>
<comment type="caution">
    <text evidence="14">The sequence shown here is derived from an EMBL/GenBank/DDBJ whole genome shotgun (WGS) entry which is preliminary data.</text>
</comment>
<dbReference type="InterPro" id="IPR018236">
    <property type="entry name" value="SAICAR_synthetase_CS"/>
</dbReference>
<evidence type="ECO:0000256" key="12">
    <source>
        <dbReference type="SAM" id="Coils"/>
    </source>
</evidence>
<comment type="pathway">
    <text evidence="1 11">Purine metabolism; IMP biosynthesis via de novo pathway; 5-amino-1-(5-phospho-D-ribosyl)imidazole-4-carboxamide from 5-amino-1-(5-phospho-D-ribosyl)imidazole-4-carboxylate: step 1/2.</text>
</comment>
<feature type="coiled-coil region" evidence="12">
    <location>
        <begin position="141"/>
        <end position="168"/>
    </location>
</feature>
<comment type="similarity">
    <text evidence="2 11">Belongs to the SAICAR synthetase family.</text>
</comment>
<dbReference type="GO" id="GO:0004639">
    <property type="term" value="F:phosphoribosylaminoimidazolesuccinocarboxamide synthase activity"/>
    <property type="evidence" value="ECO:0007669"/>
    <property type="project" value="UniProtKB-UniRule"/>
</dbReference>
<dbReference type="FunFam" id="3.30.470.20:FF:000006">
    <property type="entry name" value="Phosphoribosylaminoimidazole-succinocarboxamide synthase"/>
    <property type="match status" value="1"/>
</dbReference>